<sequence length="696" mass="79963">MSISSVPVSSAHLQQAKASLLVNPLALTDDQILERVYITHVHTAQRYDVDSIFNVTSSIIKRSTVAADTAVVKAGNLIEDNITVSTFNPPFQKLKRIVSKMMNTPHGEHYAHETTMWILEELKSYSWDGKAVLTLAAFSMEYGNFWHLAQVPTGDQLGRSLAQMNKVHSIERNRQARADYNILVKSVLLAVECITELERLSTKGYDSKDVPALSDALQEIPVVVYWTIITIVSCTTHIDFLMGDSEDGIEISNFGNKLSSILSKLKAHLTRSRKEIGELEDYWRRKRVLQTPTEIVEVLKVLIFHNEIQDPQVYEGLNRQRVSIEVFRQKHVLLFISGLDSIRDEIRLLQSIYVGLQEDPKDVKGYRKEDFKILWVPVVDDWNRLRQAEFENLKLDMQWYVVEYFLPLAGIKLIREDLNYKNKPIIPVLNPQGRVVNYNAMHMIFVWGIDAFPFRPSDDELLTQKWNWFWAEMKKVHPRLHDLIKGDSFIFIYGGADGNSKWMQDLTVAVEKMKMHEVIKKADAIIEYYPFGKEDPRIVPRFWIGIENLFASKILKKRRDPTAEEIKSLLCLKQDQLGWVLLSKGSNVKLLGPGEPMLATAAEFEIWKDKVLQKAGFDVAFREYYENKLRDSPAQCAHMQLANYPADILDPINCPDPMCGRTMEIESVRYKCCHGHSHKAEPTESGDVMIEKKYTS</sequence>
<feature type="domain" description="Sieve element occlusion N-terminal" evidence="1">
    <location>
        <begin position="28"/>
        <end position="292"/>
    </location>
</feature>
<dbReference type="STRING" id="3818.A0A445E770"/>
<evidence type="ECO:0000313" key="4">
    <source>
        <dbReference type="Proteomes" id="UP000289738"/>
    </source>
</evidence>
<evidence type="ECO:0000313" key="3">
    <source>
        <dbReference type="EMBL" id="RYR71159.1"/>
    </source>
</evidence>
<proteinExistence type="predicted"/>
<dbReference type="Gramene" id="arahy.Tifrunner.gnm2.ann2.Ah12g481000.1">
    <property type="protein sequence ID" value="arahy.Tifrunner.gnm2.ann2.Ah12g481000.1-CDS"/>
    <property type="gene ID" value="arahy.Tifrunner.gnm2.ann2.Ah12g481000"/>
</dbReference>
<keyword evidence="4" id="KW-1185">Reference proteome</keyword>
<protein>
    <recommendedName>
        <fullName evidence="5">Protein SIEVE ELEMENT OCCLUSION B</fullName>
    </recommendedName>
</protein>
<feature type="domain" description="Sieve element occlusion C-terminal" evidence="2">
    <location>
        <begin position="517"/>
        <end position="674"/>
    </location>
</feature>
<dbReference type="AlphaFoldDB" id="A0A445E770"/>
<accession>A0A445E770</accession>
<dbReference type="EMBL" id="SDMP01000002">
    <property type="protein sequence ID" value="RYR71159.1"/>
    <property type="molecule type" value="Genomic_DNA"/>
</dbReference>
<dbReference type="PANTHER" id="PTHR33232:SF17">
    <property type="entry name" value="SIEVE ELEMENT OCCLUSION-RELATED"/>
    <property type="match status" value="1"/>
</dbReference>
<evidence type="ECO:0008006" key="5">
    <source>
        <dbReference type="Google" id="ProtNLM"/>
    </source>
</evidence>
<dbReference type="Gramene" id="arahy.Tifrunner.gnm2.ann2.Ah02g413000.1">
    <property type="protein sequence ID" value="arahy.Tifrunner.gnm2.ann2.Ah02g413000.1-CDS"/>
    <property type="gene ID" value="arahy.Tifrunner.gnm2.ann2.Ah02g413000"/>
</dbReference>
<evidence type="ECO:0000259" key="1">
    <source>
        <dbReference type="Pfam" id="PF14576"/>
    </source>
</evidence>
<dbReference type="OrthoDB" id="1372655at2759"/>
<reference evidence="3 4" key="1">
    <citation type="submission" date="2019-01" db="EMBL/GenBank/DDBJ databases">
        <title>Sequencing of cultivated peanut Arachis hypogaea provides insights into genome evolution and oil improvement.</title>
        <authorList>
            <person name="Chen X."/>
        </authorList>
    </citation>
    <scope>NUCLEOTIDE SEQUENCE [LARGE SCALE GENOMIC DNA]</scope>
    <source>
        <strain evidence="4">cv. Fuhuasheng</strain>
        <tissue evidence="3">Leaves</tissue>
    </source>
</reference>
<dbReference type="InterPro" id="IPR027944">
    <property type="entry name" value="SEO_C"/>
</dbReference>
<name>A0A445E770_ARAHY</name>
<dbReference type="Pfam" id="PF14576">
    <property type="entry name" value="SEO_N"/>
    <property type="match status" value="1"/>
</dbReference>
<dbReference type="Pfam" id="PF14577">
    <property type="entry name" value="SEO_C"/>
    <property type="match status" value="1"/>
</dbReference>
<dbReference type="GO" id="GO:0010088">
    <property type="term" value="P:phloem development"/>
    <property type="evidence" value="ECO:0007669"/>
    <property type="project" value="InterPro"/>
</dbReference>
<dbReference type="InterPro" id="IPR027942">
    <property type="entry name" value="SEO_N"/>
</dbReference>
<comment type="caution">
    <text evidence="3">The sequence shown here is derived from an EMBL/GenBank/DDBJ whole genome shotgun (WGS) entry which is preliminary data.</text>
</comment>
<dbReference type="InterPro" id="IPR039299">
    <property type="entry name" value="SEOA"/>
</dbReference>
<organism evidence="3 4">
    <name type="scientific">Arachis hypogaea</name>
    <name type="common">Peanut</name>
    <dbReference type="NCBI Taxonomy" id="3818"/>
    <lineage>
        <taxon>Eukaryota</taxon>
        <taxon>Viridiplantae</taxon>
        <taxon>Streptophyta</taxon>
        <taxon>Embryophyta</taxon>
        <taxon>Tracheophyta</taxon>
        <taxon>Spermatophyta</taxon>
        <taxon>Magnoliopsida</taxon>
        <taxon>eudicotyledons</taxon>
        <taxon>Gunneridae</taxon>
        <taxon>Pentapetalae</taxon>
        <taxon>rosids</taxon>
        <taxon>fabids</taxon>
        <taxon>Fabales</taxon>
        <taxon>Fabaceae</taxon>
        <taxon>Papilionoideae</taxon>
        <taxon>50 kb inversion clade</taxon>
        <taxon>dalbergioids sensu lato</taxon>
        <taxon>Dalbergieae</taxon>
        <taxon>Pterocarpus clade</taxon>
        <taxon>Arachis</taxon>
    </lineage>
</organism>
<evidence type="ECO:0000259" key="2">
    <source>
        <dbReference type="Pfam" id="PF14577"/>
    </source>
</evidence>
<gene>
    <name evidence="3" type="ORF">Ahy_A02g005455</name>
</gene>
<dbReference type="PANTHER" id="PTHR33232">
    <property type="entry name" value="PROTEIN SIEVE ELEMENT OCCLUSION B-LIKE"/>
    <property type="match status" value="1"/>
</dbReference>
<dbReference type="Proteomes" id="UP000289738">
    <property type="component" value="Chromosome A02"/>
</dbReference>